<accession>A0A543KM13</accession>
<dbReference type="AlphaFoldDB" id="A0A543KM13"/>
<reference evidence="1 2" key="1">
    <citation type="submission" date="2019-06" db="EMBL/GenBank/DDBJ databases">
        <title>Sequencing the genomes of 1000 actinobacteria strains.</title>
        <authorList>
            <person name="Klenk H.-P."/>
        </authorList>
    </citation>
    <scope>NUCLEOTIDE SEQUENCE [LARGE SCALE GENOMIC DNA]</scope>
    <source>
        <strain evidence="1 2">DSM 12362</strain>
    </source>
</reference>
<comment type="caution">
    <text evidence="1">The sequence shown here is derived from an EMBL/GenBank/DDBJ whole genome shotgun (WGS) entry which is preliminary data.</text>
</comment>
<organism evidence="1 2">
    <name type="scientific">Ornithinimicrobium humiphilum</name>
    <dbReference type="NCBI Taxonomy" id="125288"/>
    <lineage>
        <taxon>Bacteria</taxon>
        <taxon>Bacillati</taxon>
        <taxon>Actinomycetota</taxon>
        <taxon>Actinomycetes</taxon>
        <taxon>Micrococcales</taxon>
        <taxon>Ornithinimicrobiaceae</taxon>
        <taxon>Ornithinimicrobium</taxon>
    </lineage>
</organism>
<name>A0A543KM13_9MICO</name>
<evidence type="ECO:0000313" key="1">
    <source>
        <dbReference type="EMBL" id="TQM96116.1"/>
    </source>
</evidence>
<evidence type="ECO:0008006" key="3">
    <source>
        <dbReference type="Google" id="ProtNLM"/>
    </source>
</evidence>
<evidence type="ECO:0000313" key="2">
    <source>
        <dbReference type="Proteomes" id="UP000315133"/>
    </source>
</evidence>
<proteinExistence type="predicted"/>
<gene>
    <name evidence="1" type="ORF">FB476_0976</name>
</gene>
<dbReference type="EMBL" id="VFPU01000001">
    <property type="protein sequence ID" value="TQM96116.1"/>
    <property type="molecule type" value="Genomic_DNA"/>
</dbReference>
<keyword evidence="2" id="KW-1185">Reference proteome</keyword>
<sequence>MLAGARAADDLLAATFRGAPSAAGHDELVLRMVRTFVRSAPARRREDPTGPLVVLDDPGDVLTNLRPRERAATVLRRVERWSATRVAEAIGVPRTSVARLVPPGDGLEQALRALADQHTRPAADTVRAVLDRLPDPGRQHHDEDRLRRRAAALADRPWTWRILAAAVVLGLLVWARAAGEAPPPAATEDPAETVPVVHLVDGAVLPALETDLTWRGWRLGPDGEVPDDLEGLRLVETVDIDLARADDILLLDTRPRAGAAVFAALWCELPALDAQLVAPTAHLVVRGRTVDLPCAGTSGEPPVSRLVPLPPAADRERTAATVTWSGDVPRKGRALLATWTEVGGDPRRAPATGLGEPVVPATAAVVDGDSPAYTVGDRTVHHQRVRIGDGSTVTVWAGAPGEVSVQVDDTLLTDDGEPPTAAAAPGAGDWRTADPELRGGRWLVYAPGRARVFDLPAGAVPGPGGRREVTVSVSTTLDPGQWQVQVGNARVVPVDEAPLPLEALGDVDAPEWIGGFRLVAAWRVPNDGIPHPLVDPDLPPGRRFFLVGTPPGTGRDDRGVVRPHVATTRGPAPVTVVPDVADAFDERVWRAGDQLVQAGASIGDLRTGKGTGVVAVTAPAVPGPTAGATLLAYVPVDHEDFDFAAAPPMAVSTPVGVVRADPLAGSTVSVARYGRDDLDADGRLRVDAGTGDRVWLRLTTEGAGRVRVLESGRPAVWLPDGWWTSWTARRVVTDLPLQGTGFSRSSGRPLELVVEGYEEHFTVEVLVRGDGAPGST</sequence>
<protein>
    <recommendedName>
        <fullName evidence="3">DNA-directed RNA polymerase specialized sigma24 family protein</fullName>
    </recommendedName>
</protein>
<dbReference type="Proteomes" id="UP000315133">
    <property type="component" value="Unassembled WGS sequence"/>
</dbReference>